<dbReference type="Pfam" id="PF08030">
    <property type="entry name" value="NAD_binding_6"/>
    <property type="match status" value="1"/>
</dbReference>
<dbReference type="AlphaFoldDB" id="A0A9W7AVC7"/>
<feature type="transmembrane region" description="Helical" evidence="7">
    <location>
        <begin position="556"/>
        <end position="575"/>
    </location>
</feature>
<dbReference type="PANTHER" id="PTHR11972:SF193">
    <property type="entry name" value="FAD-BINDING FR-TYPE DOMAIN-CONTAINING PROTEIN"/>
    <property type="match status" value="1"/>
</dbReference>
<feature type="transmembrane region" description="Helical" evidence="7">
    <location>
        <begin position="170"/>
        <end position="188"/>
    </location>
</feature>
<accession>A0A9W7AVC7</accession>
<protein>
    <recommendedName>
        <fullName evidence="12">FAD-binding FR-type domain-containing protein</fullName>
    </recommendedName>
</protein>
<dbReference type="InterPro" id="IPR039261">
    <property type="entry name" value="FNR_nucleotide-bd"/>
</dbReference>
<dbReference type="Proteomes" id="UP001165085">
    <property type="component" value="Unassembled WGS sequence"/>
</dbReference>
<dbReference type="CDD" id="cd00322">
    <property type="entry name" value="FNR_like"/>
    <property type="match status" value="1"/>
</dbReference>
<comment type="subcellular location">
    <subcellularLocation>
        <location evidence="1">Membrane</location>
        <topology evidence="1">Multi-pass membrane protein</topology>
    </subcellularLocation>
</comment>
<proteinExistence type="predicted"/>
<evidence type="ECO:0000256" key="6">
    <source>
        <dbReference type="SAM" id="MobiDB-lite"/>
    </source>
</evidence>
<dbReference type="PANTHER" id="PTHR11972">
    <property type="entry name" value="NADPH OXIDASE"/>
    <property type="match status" value="1"/>
</dbReference>
<dbReference type="GO" id="GO:0016491">
    <property type="term" value="F:oxidoreductase activity"/>
    <property type="evidence" value="ECO:0007669"/>
    <property type="project" value="UniProtKB-KW"/>
</dbReference>
<dbReference type="Gene3D" id="3.40.50.80">
    <property type="entry name" value="Nucleotide-binding domain of ferredoxin-NADP reductase (FNR) module"/>
    <property type="match status" value="1"/>
</dbReference>
<feature type="region of interest" description="Disordered" evidence="6">
    <location>
        <begin position="610"/>
        <end position="629"/>
    </location>
</feature>
<feature type="transmembrane region" description="Helical" evidence="7">
    <location>
        <begin position="128"/>
        <end position="149"/>
    </location>
</feature>
<feature type="transmembrane region" description="Helical" evidence="7">
    <location>
        <begin position="90"/>
        <end position="108"/>
    </location>
</feature>
<evidence type="ECO:0000259" key="9">
    <source>
        <dbReference type="Pfam" id="PF08030"/>
    </source>
</evidence>
<gene>
    <name evidence="10" type="ORF">TrST_g10546</name>
</gene>
<keyword evidence="3 7" id="KW-1133">Transmembrane helix</keyword>
<organism evidence="10 11">
    <name type="scientific">Triparma strigata</name>
    <dbReference type="NCBI Taxonomy" id="1606541"/>
    <lineage>
        <taxon>Eukaryota</taxon>
        <taxon>Sar</taxon>
        <taxon>Stramenopiles</taxon>
        <taxon>Ochrophyta</taxon>
        <taxon>Bolidophyceae</taxon>
        <taxon>Parmales</taxon>
        <taxon>Triparmaceae</taxon>
        <taxon>Triparma</taxon>
    </lineage>
</organism>
<name>A0A9W7AVC7_9STRA</name>
<evidence type="ECO:0000313" key="11">
    <source>
        <dbReference type="Proteomes" id="UP001165085"/>
    </source>
</evidence>
<keyword evidence="2 7" id="KW-0812">Transmembrane</keyword>
<keyword evidence="11" id="KW-1185">Reference proteome</keyword>
<feature type="domain" description="Ferric oxidoreductase" evidence="8">
    <location>
        <begin position="129"/>
        <end position="276"/>
    </location>
</feature>
<feature type="transmembrane region" description="Helical" evidence="7">
    <location>
        <begin position="420"/>
        <end position="441"/>
    </location>
</feature>
<evidence type="ECO:0008006" key="12">
    <source>
        <dbReference type="Google" id="ProtNLM"/>
    </source>
</evidence>
<dbReference type="SUPFAM" id="SSF63380">
    <property type="entry name" value="Riboflavin synthase domain-like"/>
    <property type="match status" value="1"/>
</dbReference>
<reference evidence="11" key="1">
    <citation type="journal article" date="2023" name="Commun. Biol.">
        <title>Genome analysis of Parmales, the sister group of diatoms, reveals the evolutionary specialization of diatoms from phago-mixotrophs to photoautotrophs.</title>
        <authorList>
            <person name="Ban H."/>
            <person name="Sato S."/>
            <person name="Yoshikawa S."/>
            <person name="Yamada K."/>
            <person name="Nakamura Y."/>
            <person name="Ichinomiya M."/>
            <person name="Sato N."/>
            <person name="Blanc-Mathieu R."/>
            <person name="Endo H."/>
            <person name="Kuwata A."/>
            <person name="Ogata H."/>
        </authorList>
    </citation>
    <scope>NUCLEOTIDE SEQUENCE [LARGE SCALE GENOMIC DNA]</scope>
    <source>
        <strain evidence="11">NIES 3701</strain>
    </source>
</reference>
<dbReference type="InterPro" id="IPR017938">
    <property type="entry name" value="Riboflavin_synthase-like_b-brl"/>
</dbReference>
<dbReference type="GO" id="GO:0005886">
    <property type="term" value="C:plasma membrane"/>
    <property type="evidence" value="ECO:0007669"/>
    <property type="project" value="TreeGrafter"/>
</dbReference>
<dbReference type="InterPro" id="IPR013130">
    <property type="entry name" value="Fe3_Rdtase_TM_dom"/>
</dbReference>
<dbReference type="OrthoDB" id="47096at2759"/>
<dbReference type="Pfam" id="PF01794">
    <property type="entry name" value="Ferric_reduct"/>
    <property type="match status" value="1"/>
</dbReference>
<feature type="transmembrane region" description="Helical" evidence="7">
    <location>
        <begin position="523"/>
        <end position="544"/>
    </location>
</feature>
<dbReference type="Gene3D" id="2.40.30.10">
    <property type="entry name" value="Translation factors"/>
    <property type="match status" value="1"/>
</dbReference>
<evidence type="ECO:0000256" key="3">
    <source>
        <dbReference type="ARBA" id="ARBA00022989"/>
    </source>
</evidence>
<evidence type="ECO:0000256" key="1">
    <source>
        <dbReference type="ARBA" id="ARBA00004141"/>
    </source>
</evidence>
<dbReference type="EMBL" id="BRXY01000206">
    <property type="protein sequence ID" value="GMH77281.1"/>
    <property type="molecule type" value="Genomic_DNA"/>
</dbReference>
<feature type="transmembrane region" description="Helical" evidence="7">
    <location>
        <begin position="261"/>
        <end position="281"/>
    </location>
</feature>
<dbReference type="SUPFAM" id="SSF52343">
    <property type="entry name" value="Ferredoxin reductase-like, C-terminal NADP-linked domain"/>
    <property type="match status" value="1"/>
</dbReference>
<evidence type="ECO:0000256" key="5">
    <source>
        <dbReference type="ARBA" id="ARBA00023136"/>
    </source>
</evidence>
<evidence type="ECO:0000313" key="10">
    <source>
        <dbReference type="EMBL" id="GMH77281.1"/>
    </source>
</evidence>
<feature type="domain" description="Ferric reductase NAD binding" evidence="9">
    <location>
        <begin position="420"/>
        <end position="495"/>
    </location>
</feature>
<dbReference type="InterPro" id="IPR013121">
    <property type="entry name" value="Fe_red_NAD-bd_6"/>
</dbReference>
<keyword evidence="5 7" id="KW-0472">Membrane</keyword>
<sequence length="701" mass="79577">MRLKIRRMIPVPALSLLALVIVYCWSSSLPGYTKIRATCKKYSSSNYKGLTPFFLIVLPLALILLLSPFSSSKFSPYTSFSLKKLTVRHSSLTLQSLIFLLFNFLWILNGILRHSDSDQQLMEISNTLAIAGLYNMSLFLIPVSSYSNILPSLHVSAEHSLAFHRLTGQLSVTLYTLHGLIHLLRFVLFQKPSSTSSPSWFNWMILPPPQCYTSSNPSNYDCDDCTCYHLLRNATGFWSVTAMLLICVWSREYVRRKFYNFFYASHVVISPIAMVLMILHWNKMFVYFVPSFGFYCYSKMMEFWETRFEHEGTEVIENKEIQSSGGVWCLKVKKETVESPGQYVKISIPSLPMSAIKPSHPYTISSPPSSPHLRILYRHNPSSEFSTSLTRSEKIIVKGYYGSDGKQSQISSMLSKNYKITFIAGGIGITPYIPLLLSLPLQSHNSNITLYWCCRSRGLIDYLTPDLKKLLSLNINLRVHETSGSSEDSFLMVGSDSSSPSNILSPNSSNRYVAVHPLMNSKLGSMVSVGFLMMSFYVAFKFWVEWQDKHVVGSRIFAPVVVFLVALWVSFLFNLERVKGWMGGRRTAGVRHRNSDDGIADAGDLELSNVTTKGEESGKPRQRSIGSDDDEFDQHLKEDINVATGRPTFDFKGGKEAVFVCGPEEMKKDVRRKSAWKRYDLGVMGEVMFPKELVEEEIFEW</sequence>
<keyword evidence="4" id="KW-0560">Oxidoreductase</keyword>
<feature type="transmembrane region" description="Helical" evidence="7">
    <location>
        <begin position="230"/>
        <end position="249"/>
    </location>
</feature>
<evidence type="ECO:0000256" key="4">
    <source>
        <dbReference type="ARBA" id="ARBA00023002"/>
    </source>
</evidence>
<evidence type="ECO:0000259" key="8">
    <source>
        <dbReference type="Pfam" id="PF01794"/>
    </source>
</evidence>
<evidence type="ECO:0000256" key="2">
    <source>
        <dbReference type="ARBA" id="ARBA00022692"/>
    </source>
</evidence>
<comment type="caution">
    <text evidence="10">The sequence shown here is derived from an EMBL/GenBank/DDBJ whole genome shotgun (WGS) entry which is preliminary data.</text>
</comment>
<dbReference type="InterPro" id="IPR050369">
    <property type="entry name" value="RBOH/FRE"/>
</dbReference>
<evidence type="ECO:0000256" key="7">
    <source>
        <dbReference type="SAM" id="Phobius"/>
    </source>
</evidence>
<feature type="transmembrane region" description="Helical" evidence="7">
    <location>
        <begin position="50"/>
        <end position="69"/>
    </location>
</feature>